<gene>
    <name evidence="2" type="ORF">IAB19_04300</name>
</gene>
<organism evidence="2 3">
    <name type="scientific">Candidatus Avisuccinivibrio stercorigallinarum</name>
    <dbReference type="NCBI Taxonomy" id="2840704"/>
    <lineage>
        <taxon>Bacteria</taxon>
        <taxon>Pseudomonadati</taxon>
        <taxon>Pseudomonadota</taxon>
        <taxon>Gammaproteobacteria</taxon>
        <taxon>Aeromonadales</taxon>
        <taxon>Succinivibrionaceae</taxon>
        <taxon>Succinivibrionaceae incertae sedis</taxon>
        <taxon>Candidatus Avisuccinivibrio</taxon>
    </lineage>
</organism>
<reference evidence="2" key="1">
    <citation type="submission" date="2020-10" db="EMBL/GenBank/DDBJ databases">
        <authorList>
            <person name="Gilroy R."/>
        </authorList>
    </citation>
    <scope>NUCLEOTIDE SEQUENCE</scope>
    <source>
        <strain evidence="2">17213</strain>
    </source>
</reference>
<keyword evidence="1" id="KW-0812">Transmembrane</keyword>
<accession>A0A9D9D9J4</accession>
<keyword evidence="1" id="KW-0472">Membrane</keyword>
<feature type="non-terminal residue" evidence="2">
    <location>
        <position position="1"/>
    </location>
</feature>
<name>A0A9D9D9J4_9GAMM</name>
<dbReference type="Proteomes" id="UP000823631">
    <property type="component" value="Unassembled WGS sequence"/>
</dbReference>
<feature type="transmembrane region" description="Helical" evidence="1">
    <location>
        <begin position="39"/>
        <end position="59"/>
    </location>
</feature>
<evidence type="ECO:0000313" key="3">
    <source>
        <dbReference type="Proteomes" id="UP000823631"/>
    </source>
</evidence>
<feature type="transmembrane region" description="Helical" evidence="1">
    <location>
        <begin position="16"/>
        <end position="33"/>
    </location>
</feature>
<evidence type="ECO:0000313" key="2">
    <source>
        <dbReference type="EMBL" id="MBO8415586.1"/>
    </source>
</evidence>
<proteinExistence type="predicted"/>
<keyword evidence="1" id="KW-1133">Transmembrane helix</keyword>
<dbReference type="EMBL" id="JADINH010000093">
    <property type="protein sequence ID" value="MBO8415586.1"/>
    <property type="molecule type" value="Genomic_DNA"/>
</dbReference>
<comment type="caution">
    <text evidence="2">The sequence shown here is derived from an EMBL/GenBank/DDBJ whole genome shotgun (WGS) entry which is preliminary data.</text>
</comment>
<evidence type="ECO:0000256" key="1">
    <source>
        <dbReference type="SAM" id="Phobius"/>
    </source>
</evidence>
<dbReference type="AlphaFoldDB" id="A0A9D9D9J4"/>
<reference evidence="2" key="2">
    <citation type="journal article" date="2021" name="PeerJ">
        <title>Extensive microbial diversity within the chicken gut microbiome revealed by metagenomics and culture.</title>
        <authorList>
            <person name="Gilroy R."/>
            <person name="Ravi A."/>
            <person name="Getino M."/>
            <person name="Pursley I."/>
            <person name="Horton D.L."/>
            <person name="Alikhan N.F."/>
            <person name="Baker D."/>
            <person name="Gharbi K."/>
            <person name="Hall N."/>
            <person name="Watson M."/>
            <person name="Adriaenssens E.M."/>
            <person name="Foster-Nyarko E."/>
            <person name="Jarju S."/>
            <person name="Secka A."/>
            <person name="Antonio M."/>
            <person name="Oren A."/>
            <person name="Chaudhuri R.R."/>
            <person name="La Ragione R."/>
            <person name="Hildebrand F."/>
            <person name="Pallen M.J."/>
        </authorList>
    </citation>
    <scope>NUCLEOTIDE SEQUENCE</scope>
    <source>
        <strain evidence="2">17213</strain>
    </source>
</reference>
<sequence length="67" mass="7601">LPSTQRKERSKNQGSFSGFFVALPLFVFLTTFFQFGDPSISAVATFVTAFVCIVFAGLMRRFKRRNN</sequence>
<protein>
    <submittedName>
        <fullName evidence="2">Uncharacterized protein</fullName>
    </submittedName>
</protein>